<dbReference type="GO" id="GO:0008448">
    <property type="term" value="F:N-acetylglucosamine-6-phosphate deacetylase activity"/>
    <property type="evidence" value="ECO:0007669"/>
    <property type="project" value="UniProtKB-EC"/>
</dbReference>
<comment type="cofactor">
    <cofactor evidence="8">
        <name>a divalent metal cation</name>
        <dbReference type="ChEBI" id="CHEBI:60240"/>
    </cofactor>
    <text evidence="8">Binds 1 divalent metal cation per subunit.</text>
</comment>
<feature type="binding site" evidence="8">
    <location>
        <position position="215"/>
    </location>
    <ligand>
        <name>Zn(2+)</name>
        <dbReference type="ChEBI" id="CHEBI:29105"/>
    </ligand>
</feature>
<dbReference type="PANTHER" id="PTHR11113">
    <property type="entry name" value="N-ACETYLGLUCOSAMINE-6-PHOSPHATE DEACETYLASE"/>
    <property type="match status" value="1"/>
</dbReference>
<evidence type="ECO:0000256" key="4">
    <source>
        <dbReference type="ARBA" id="ARBA00023277"/>
    </source>
</evidence>
<evidence type="ECO:0000256" key="1">
    <source>
        <dbReference type="ARBA" id="ARBA00010716"/>
    </source>
</evidence>
<dbReference type="GO" id="GO:0046872">
    <property type="term" value="F:metal ion binding"/>
    <property type="evidence" value="ECO:0007669"/>
    <property type="project" value="UniProtKB-KW"/>
</dbReference>
<evidence type="ECO:0000256" key="8">
    <source>
        <dbReference type="PIRSR" id="PIRSR038994-3"/>
    </source>
</evidence>
<feature type="binding site" evidence="7">
    <location>
        <begin position="306"/>
        <end position="308"/>
    </location>
    <ligand>
        <name>substrate</name>
    </ligand>
</feature>
<keyword evidence="11" id="KW-1185">Reference proteome</keyword>
<dbReference type="Proteomes" id="UP000009080">
    <property type="component" value="Chromosome"/>
</dbReference>
<dbReference type="InterPro" id="IPR003764">
    <property type="entry name" value="GlcNAc_6-P_deAcase"/>
</dbReference>
<organism evidence="10 11">
    <name type="scientific">Teredinibacter turnerae (strain ATCC 39867 / T7901)</name>
    <dbReference type="NCBI Taxonomy" id="377629"/>
    <lineage>
        <taxon>Bacteria</taxon>
        <taxon>Pseudomonadati</taxon>
        <taxon>Pseudomonadota</taxon>
        <taxon>Gammaproteobacteria</taxon>
        <taxon>Cellvibrionales</taxon>
        <taxon>Cellvibrionaceae</taxon>
        <taxon>Teredinibacter</taxon>
    </lineage>
</organism>
<feature type="active site" description="Proton donor/acceptor" evidence="6">
    <location>
        <position position="273"/>
    </location>
</feature>
<dbReference type="SUPFAM" id="SSF51338">
    <property type="entry name" value="Composite domain of metallo-dependent hydrolases"/>
    <property type="match status" value="1"/>
</dbReference>
<dbReference type="OrthoDB" id="9776488at2"/>
<keyword evidence="4 5" id="KW-0119">Carbohydrate metabolism</keyword>
<feature type="binding site" evidence="7">
    <location>
        <begin position="218"/>
        <end position="219"/>
    </location>
    <ligand>
        <name>substrate</name>
    </ligand>
</feature>
<dbReference type="SUPFAM" id="SSF51556">
    <property type="entry name" value="Metallo-dependent hydrolases"/>
    <property type="match status" value="1"/>
</dbReference>
<feature type="binding site" evidence="8">
    <location>
        <position position="130"/>
    </location>
    <ligand>
        <name>Zn(2+)</name>
        <dbReference type="ChEBI" id="CHEBI:29105"/>
    </ligand>
</feature>
<dbReference type="KEGG" id="ttu:TERTU_0814"/>
<evidence type="ECO:0000313" key="10">
    <source>
        <dbReference type="EMBL" id="ACR11093.1"/>
    </source>
</evidence>
<dbReference type="Gene3D" id="2.30.40.10">
    <property type="entry name" value="Urease, subunit C, domain 1"/>
    <property type="match status" value="1"/>
</dbReference>
<dbReference type="PANTHER" id="PTHR11113:SF14">
    <property type="entry name" value="N-ACETYLGLUCOSAMINE-6-PHOSPHATE DEACETYLASE"/>
    <property type="match status" value="1"/>
</dbReference>
<evidence type="ECO:0000256" key="5">
    <source>
        <dbReference type="PIRNR" id="PIRNR038994"/>
    </source>
</evidence>
<feature type="binding site" evidence="7">
    <location>
        <position position="226"/>
    </location>
    <ligand>
        <name>substrate</name>
    </ligand>
</feature>
<dbReference type="InterPro" id="IPR011059">
    <property type="entry name" value="Metal-dep_hydrolase_composite"/>
</dbReference>
<gene>
    <name evidence="10" type="primary">nagA</name>
    <name evidence="10" type="ordered locus">TERTU_0814</name>
</gene>
<accession>C5BPJ8</accession>
<feature type="binding site" evidence="7">
    <location>
        <position position="250"/>
    </location>
    <ligand>
        <name>substrate</name>
    </ligand>
</feature>
<dbReference type="FunFam" id="3.20.20.140:FF:000004">
    <property type="entry name" value="N-acetylglucosamine-6-phosphate deacetylase"/>
    <property type="match status" value="1"/>
</dbReference>
<dbReference type="RefSeq" id="WP_015817205.1">
    <property type="nucleotide sequence ID" value="NC_012997.1"/>
</dbReference>
<reference evidence="10 11" key="1">
    <citation type="journal article" date="2009" name="PLoS ONE">
        <title>The complete genome of Teredinibacter turnerae T7901: an intracellular endosymbiont of marine wood-boring bivalves (shipworms).</title>
        <authorList>
            <person name="Yang J.C."/>
            <person name="Madupu R."/>
            <person name="Durkin A.S."/>
            <person name="Ekborg N.A."/>
            <person name="Pedamallu C.S."/>
            <person name="Hostetler J.B."/>
            <person name="Radune D."/>
            <person name="Toms B.S."/>
            <person name="Henrissat B."/>
            <person name="Coutinho P.M."/>
            <person name="Schwarz S."/>
            <person name="Field L."/>
            <person name="Trindade-Silva A.E."/>
            <person name="Soares C.A.G."/>
            <person name="Elshahawi S."/>
            <person name="Hanora A."/>
            <person name="Schmidt E.W."/>
            <person name="Haygood M.G."/>
            <person name="Posfai J."/>
            <person name="Benner J."/>
            <person name="Madinger C."/>
            <person name="Nove J."/>
            <person name="Anton B."/>
            <person name="Chaudhary K."/>
            <person name="Foster J."/>
            <person name="Holman A."/>
            <person name="Kumar S."/>
            <person name="Lessard P.A."/>
            <person name="Luyten Y.A."/>
            <person name="Slatko B."/>
            <person name="Wood N."/>
            <person name="Wu B."/>
            <person name="Teplitski M."/>
            <person name="Mougous J.D."/>
            <person name="Ward N."/>
            <person name="Eisen J.A."/>
            <person name="Badger J.H."/>
            <person name="Distel D.L."/>
        </authorList>
    </citation>
    <scope>NUCLEOTIDE SEQUENCE [LARGE SCALE GENOMIC DNA]</scope>
    <source>
        <strain evidence="11">ATCC 39867 / T7901</strain>
    </source>
</reference>
<dbReference type="eggNOG" id="COG1820">
    <property type="taxonomic scope" value="Bacteria"/>
</dbReference>
<evidence type="ECO:0000256" key="6">
    <source>
        <dbReference type="PIRSR" id="PIRSR038994-1"/>
    </source>
</evidence>
<evidence type="ECO:0000256" key="3">
    <source>
        <dbReference type="ARBA" id="ARBA00022801"/>
    </source>
</evidence>
<keyword evidence="3 5" id="KW-0378">Hydrolase</keyword>
<dbReference type="EC" id="3.5.1.25" evidence="10"/>
<proteinExistence type="inferred from homology"/>
<dbReference type="GO" id="GO:0006046">
    <property type="term" value="P:N-acetylglucosamine catabolic process"/>
    <property type="evidence" value="ECO:0007669"/>
    <property type="project" value="TreeGrafter"/>
</dbReference>
<dbReference type="InterPro" id="IPR006680">
    <property type="entry name" value="Amidohydro-rel"/>
</dbReference>
<dbReference type="STRING" id="377629.TERTU_0814"/>
<dbReference type="Gene3D" id="3.20.20.140">
    <property type="entry name" value="Metal-dependent hydrolases"/>
    <property type="match status" value="1"/>
</dbReference>
<dbReference type="AlphaFoldDB" id="C5BPJ8"/>
<evidence type="ECO:0000259" key="9">
    <source>
        <dbReference type="Pfam" id="PF01979"/>
    </source>
</evidence>
<dbReference type="PIRSF" id="PIRSF038994">
    <property type="entry name" value="NagA"/>
    <property type="match status" value="1"/>
</dbReference>
<evidence type="ECO:0000256" key="2">
    <source>
        <dbReference type="ARBA" id="ARBA00022723"/>
    </source>
</evidence>
<name>C5BPJ8_TERTT</name>
<keyword evidence="2 8" id="KW-0479">Metal-binding</keyword>
<feature type="domain" description="Amidohydrolase-related" evidence="9">
    <location>
        <begin position="53"/>
        <end position="370"/>
    </location>
</feature>
<protein>
    <submittedName>
        <fullName evidence="10">N-acetylglucosamine-6-phosphate deacetylase</fullName>
        <ecNumber evidence="10">3.5.1.25</ecNumber>
    </submittedName>
</protein>
<feature type="binding site" evidence="8">
    <location>
        <position position="194"/>
    </location>
    <ligand>
        <name>Zn(2+)</name>
        <dbReference type="ChEBI" id="CHEBI:29105"/>
    </ligand>
</feature>
<dbReference type="CDD" id="cd00854">
    <property type="entry name" value="NagA"/>
    <property type="match status" value="1"/>
</dbReference>
<dbReference type="Pfam" id="PF01979">
    <property type="entry name" value="Amidohydro_1"/>
    <property type="match status" value="1"/>
</dbReference>
<dbReference type="EMBL" id="CP001614">
    <property type="protein sequence ID" value="ACR11093.1"/>
    <property type="molecule type" value="Genomic_DNA"/>
</dbReference>
<dbReference type="NCBIfam" id="TIGR00221">
    <property type="entry name" value="nagA"/>
    <property type="match status" value="1"/>
</dbReference>
<comment type="similarity">
    <text evidence="1 5">Belongs to the metallo-dependent hydrolases superfamily. NagA family.</text>
</comment>
<dbReference type="InterPro" id="IPR032466">
    <property type="entry name" value="Metal_Hydrolase"/>
</dbReference>
<feature type="binding site" evidence="7">
    <location>
        <position position="141"/>
    </location>
    <ligand>
        <name>substrate</name>
    </ligand>
</feature>
<evidence type="ECO:0000313" key="11">
    <source>
        <dbReference type="Proteomes" id="UP000009080"/>
    </source>
</evidence>
<sequence length="381" mass="40229">MATRIINATLPATDNGWLHNASLTIGGGKITALDFSPTPVIEQGAVDLNGARLLPGFIDTQVNGGGGVLFNDEPSLAGLRTISEAHRAFGTTGLLPTLISDDLAVMERAIAAVDKAFASGLPGILGIHLEGPFLNSERKGVHNPDKFRLIDNNALNLLCSLQHGVTLVTLAPETTTPDIIKKLRTHGVIVAAGHTAATYGQTRLALDNGVTSFTHLFNAMTPMSSREPGVVGAALEDTGSWCGIIVDGFHVHPATLRNALNAKAKGKMILVTDAMPSVGAENKRFQLNGETITAEGGRCATATGTLAGSDLDMFSAVSNTVDKLRCSWPEAGRMASQYPAEMLGLEKTYGAISCGKSADFVVLNERDQLQEVWQQGVRYTQ</sequence>
<dbReference type="HOGENOM" id="CLU_032482_2_2_6"/>
<evidence type="ECO:0000256" key="7">
    <source>
        <dbReference type="PIRSR" id="PIRSR038994-2"/>
    </source>
</evidence>